<comment type="similarity">
    <text evidence="1">Belongs to the protein kinase superfamily. NEK Ser/Thr protein kinase family. NIMA subfamily.</text>
</comment>
<keyword evidence="7 10" id="KW-0067">ATP-binding</keyword>
<dbReference type="SUPFAM" id="SSF53474">
    <property type="entry name" value="alpha/beta-Hydrolases"/>
    <property type="match status" value="1"/>
</dbReference>
<name>A0A1Q9EK23_SYMMI</name>
<comment type="catalytic activity">
    <reaction evidence="8">
        <text>L-threonyl-[protein] + ATP = O-phospho-L-threonyl-[protein] + ADP + H(+)</text>
        <dbReference type="Rhea" id="RHEA:46608"/>
        <dbReference type="Rhea" id="RHEA-COMP:11060"/>
        <dbReference type="Rhea" id="RHEA-COMP:11605"/>
        <dbReference type="ChEBI" id="CHEBI:15378"/>
        <dbReference type="ChEBI" id="CHEBI:30013"/>
        <dbReference type="ChEBI" id="CHEBI:30616"/>
        <dbReference type="ChEBI" id="CHEBI:61977"/>
        <dbReference type="ChEBI" id="CHEBI:456216"/>
        <dbReference type="EC" id="2.7.11.1"/>
    </reaction>
</comment>
<keyword evidence="6 14" id="KW-0418">Kinase</keyword>
<feature type="region of interest" description="Disordered" evidence="11">
    <location>
        <begin position="224"/>
        <end position="279"/>
    </location>
</feature>
<accession>A0A1Q9EK23</accession>
<dbReference type="PROSITE" id="PS50011">
    <property type="entry name" value="PROTEIN_KINASE_DOM"/>
    <property type="match status" value="1"/>
</dbReference>
<evidence type="ECO:0000256" key="5">
    <source>
        <dbReference type="ARBA" id="ARBA00022741"/>
    </source>
</evidence>
<evidence type="ECO:0000313" key="15">
    <source>
        <dbReference type="Proteomes" id="UP000186817"/>
    </source>
</evidence>
<feature type="binding site" evidence="10">
    <location>
        <position position="1765"/>
    </location>
    <ligand>
        <name>ATP</name>
        <dbReference type="ChEBI" id="CHEBI:30616"/>
    </ligand>
</feature>
<evidence type="ECO:0000256" key="3">
    <source>
        <dbReference type="ARBA" id="ARBA00022527"/>
    </source>
</evidence>
<evidence type="ECO:0000256" key="11">
    <source>
        <dbReference type="SAM" id="MobiDB-lite"/>
    </source>
</evidence>
<feature type="transmembrane region" description="Helical" evidence="12">
    <location>
        <begin position="1467"/>
        <end position="1489"/>
    </location>
</feature>
<evidence type="ECO:0000256" key="6">
    <source>
        <dbReference type="ARBA" id="ARBA00022777"/>
    </source>
</evidence>
<evidence type="ECO:0000256" key="4">
    <source>
        <dbReference type="ARBA" id="ARBA00022679"/>
    </source>
</evidence>
<evidence type="ECO:0000259" key="13">
    <source>
        <dbReference type="PROSITE" id="PS50011"/>
    </source>
</evidence>
<dbReference type="Pfam" id="PF12146">
    <property type="entry name" value="Hydrolase_4"/>
    <property type="match status" value="1"/>
</dbReference>
<reference evidence="14 15" key="1">
    <citation type="submission" date="2016-02" db="EMBL/GenBank/DDBJ databases">
        <title>Genome analysis of coral dinoflagellate symbionts highlights evolutionary adaptations to a symbiotic lifestyle.</title>
        <authorList>
            <person name="Aranda M."/>
            <person name="Li Y."/>
            <person name="Liew Y.J."/>
            <person name="Baumgarten S."/>
            <person name="Simakov O."/>
            <person name="Wilson M."/>
            <person name="Piel J."/>
            <person name="Ashoor H."/>
            <person name="Bougouffa S."/>
            <person name="Bajic V.B."/>
            <person name="Ryu T."/>
            <person name="Ravasi T."/>
            <person name="Bayer T."/>
            <person name="Micklem G."/>
            <person name="Kim H."/>
            <person name="Bhak J."/>
            <person name="Lajeunesse T.C."/>
            <person name="Voolstra C.R."/>
        </authorList>
    </citation>
    <scope>NUCLEOTIDE SEQUENCE [LARGE SCALE GENOMIC DNA]</scope>
    <source>
        <strain evidence="14 15">CCMP2467</strain>
    </source>
</reference>
<organism evidence="14 15">
    <name type="scientific">Symbiodinium microadriaticum</name>
    <name type="common">Dinoflagellate</name>
    <name type="synonym">Zooxanthella microadriatica</name>
    <dbReference type="NCBI Taxonomy" id="2951"/>
    <lineage>
        <taxon>Eukaryota</taxon>
        <taxon>Sar</taxon>
        <taxon>Alveolata</taxon>
        <taxon>Dinophyceae</taxon>
        <taxon>Suessiales</taxon>
        <taxon>Symbiodiniaceae</taxon>
        <taxon>Symbiodinium</taxon>
    </lineage>
</organism>
<evidence type="ECO:0000256" key="7">
    <source>
        <dbReference type="ARBA" id="ARBA00022840"/>
    </source>
</evidence>
<feature type="compositionally biased region" description="Low complexity" evidence="11">
    <location>
        <begin position="1200"/>
        <end position="1209"/>
    </location>
</feature>
<dbReference type="InterPro" id="IPR050660">
    <property type="entry name" value="NEK_Ser/Thr_kinase"/>
</dbReference>
<feature type="transmembrane region" description="Helical" evidence="12">
    <location>
        <begin position="1639"/>
        <end position="1656"/>
    </location>
</feature>
<comment type="caution">
    <text evidence="14">The sequence shown here is derived from an EMBL/GenBank/DDBJ whole genome shotgun (WGS) entry which is preliminary data.</text>
</comment>
<dbReference type="Gene3D" id="3.40.50.1820">
    <property type="entry name" value="alpha/beta hydrolase"/>
    <property type="match status" value="1"/>
</dbReference>
<keyword evidence="12" id="KW-0812">Transmembrane</keyword>
<proteinExistence type="inferred from homology"/>
<feature type="transmembrane region" description="Helical" evidence="12">
    <location>
        <begin position="1540"/>
        <end position="1559"/>
    </location>
</feature>
<feature type="region of interest" description="Disordered" evidence="11">
    <location>
        <begin position="1193"/>
        <end position="1217"/>
    </location>
</feature>
<dbReference type="InterPro" id="IPR017441">
    <property type="entry name" value="Protein_kinase_ATP_BS"/>
</dbReference>
<evidence type="ECO:0000256" key="1">
    <source>
        <dbReference type="ARBA" id="ARBA00010886"/>
    </source>
</evidence>
<dbReference type="GO" id="GO:0005634">
    <property type="term" value="C:nucleus"/>
    <property type="evidence" value="ECO:0007669"/>
    <property type="project" value="TreeGrafter"/>
</dbReference>
<evidence type="ECO:0000313" key="14">
    <source>
        <dbReference type="EMBL" id="OLQ07782.1"/>
    </source>
</evidence>
<keyword evidence="4" id="KW-0808">Transferase</keyword>
<dbReference type="PANTHER" id="PTHR43671">
    <property type="entry name" value="SERINE/THREONINE-PROTEIN KINASE NEK"/>
    <property type="match status" value="1"/>
</dbReference>
<keyword evidence="3" id="KW-0723">Serine/threonine-protein kinase</keyword>
<dbReference type="SMART" id="SM00220">
    <property type="entry name" value="S_TKc"/>
    <property type="match status" value="1"/>
</dbReference>
<dbReference type="InterPro" id="IPR022742">
    <property type="entry name" value="Hydrolase_4"/>
</dbReference>
<evidence type="ECO:0000256" key="9">
    <source>
        <dbReference type="ARBA" id="ARBA00048679"/>
    </source>
</evidence>
<protein>
    <recommendedName>
        <fullName evidence="2">non-specific serine/threonine protein kinase</fullName>
        <ecNumber evidence="2">2.7.11.1</ecNumber>
    </recommendedName>
</protein>
<dbReference type="CDD" id="cd00180">
    <property type="entry name" value="PKc"/>
    <property type="match status" value="1"/>
</dbReference>
<dbReference type="GO" id="GO:0005524">
    <property type="term" value="F:ATP binding"/>
    <property type="evidence" value="ECO:0007669"/>
    <property type="project" value="UniProtKB-UniRule"/>
</dbReference>
<dbReference type="Proteomes" id="UP000186817">
    <property type="component" value="Unassembled WGS sequence"/>
</dbReference>
<dbReference type="InterPro" id="IPR011009">
    <property type="entry name" value="Kinase-like_dom_sf"/>
</dbReference>
<dbReference type="PROSITE" id="PS00107">
    <property type="entry name" value="PROTEIN_KINASE_ATP"/>
    <property type="match status" value="1"/>
</dbReference>
<dbReference type="OrthoDB" id="5979581at2759"/>
<gene>
    <name evidence="14" type="primary">STK33</name>
    <name evidence="14" type="ORF">AK812_SmicGene8747</name>
</gene>
<dbReference type="GO" id="GO:0004674">
    <property type="term" value="F:protein serine/threonine kinase activity"/>
    <property type="evidence" value="ECO:0007669"/>
    <property type="project" value="UniProtKB-KW"/>
</dbReference>
<feature type="region of interest" description="Disordered" evidence="11">
    <location>
        <begin position="460"/>
        <end position="492"/>
    </location>
</feature>
<feature type="compositionally biased region" description="Basic and acidic residues" evidence="11">
    <location>
        <begin position="224"/>
        <end position="249"/>
    </location>
</feature>
<keyword evidence="12" id="KW-1133">Transmembrane helix</keyword>
<dbReference type="InterPro" id="IPR000719">
    <property type="entry name" value="Prot_kinase_dom"/>
</dbReference>
<keyword evidence="5 10" id="KW-0547">Nucleotide-binding</keyword>
<feature type="region of interest" description="Disordered" evidence="11">
    <location>
        <begin position="2044"/>
        <end position="2083"/>
    </location>
</feature>
<dbReference type="InterPro" id="IPR029058">
    <property type="entry name" value="AB_hydrolase_fold"/>
</dbReference>
<dbReference type="EMBL" id="LSRX01000131">
    <property type="protein sequence ID" value="OLQ07782.1"/>
    <property type="molecule type" value="Genomic_DNA"/>
</dbReference>
<evidence type="ECO:0000256" key="8">
    <source>
        <dbReference type="ARBA" id="ARBA00047899"/>
    </source>
</evidence>
<feature type="transmembrane region" description="Helical" evidence="12">
    <location>
        <begin position="1381"/>
        <end position="1404"/>
    </location>
</feature>
<dbReference type="Gene3D" id="1.10.510.10">
    <property type="entry name" value="Transferase(Phosphotransferase) domain 1"/>
    <property type="match status" value="1"/>
</dbReference>
<feature type="transmembrane region" description="Helical" evidence="12">
    <location>
        <begin position="1571"/>
        <end position="1591"/>
    </location>
</feature>
<feature type="region of interest" description="Disordered" evidence="11">
    <location>
        <begin position="338"/>
        <end position="359"/>
    </location>
</feature>
<comment type="catalytic activity">
    <reaction evidence="9">
        <text>L-seryl-[protein] + ATP = O-phospho-L-seryl-[protein] + ADP + H(+)</text>
        <dbReference type="Rhea" id="RHEA:17989"/>
        <dbReference type="Rhea" id="RHEA-COMP:9863"/>
        <dbReference type="Rhea" id="RHEA-COMP:11604"/>
        <dbReference type="ChEBI" id="CHEBI:15378"/>
        <dbReference type="ChEBI" id="CHEBI:29999"/>
        <dbReference type="ChEBI" id="CHEBI:30616"/>
        <dbReference type="ChEBI" id="CHEBI:83421"/>
        <dbReference type="ChEBI" id="CHEBI:456216"/>
        <dbReference type="EC" id="2.7.11.1"/>
    </reaction>
</comment>
<evidence type="ECO:0000256" key="10">
    <source>
        <dbReference type="PROSITE-ProRule" id="PRU10141"/>
    </source>
</evidence>
<feature type="domain" description="Protein kinase" evidence="13">
    <location>
        <begin position="1736"/>
        <end position="2078"/>
    </location>
</feature>
<keyword evidence="15" id="KW-1185">Reference proteome</keyword>
<dbReference type="SUPFAM" id="SSF56112">
    <property type="entry name" value="Protein kinase-like (PK-like)"/>
    <property type="match status" value="1"/>
</dbReference>
<sequence>MLLSTVYERNPDSFPVHLGYCQADSPLQYSSTTMQFRNIVVLFSDNIRAFVLDAEADCVKAVIPEYARKPVYVLYEDTLGSIRSSCGPRRKWAQPLAEFDRTLSKDFQGQIQSELSSLDDEHASLTLSDAPPLDQGLSYPARKENFKKEQFFLRFESVQHGRSGSAGGTTSANDGSEAFEAEELVDQEVFLKDLADVDHHIQDLARSILFQHLERASMEERAAAKAEEARRRREAELRRARKKEQMARDPKRKVALKIENKRRFSGHEEDEPDATKGKDTIPLRKYEVYGESGPEKVNIVDILKIQSQCEMLNESGGVDRMLDARHHSEKLRRALTFTDPGDRNSETSLFPSDISPDLPRDERAKQLRKDKYLNQLIEKMSTLRSEWKYMLPFDLDLASSGFVDAHGQRISVSNLIARNPRAAQKFLKELSSLIGQRIQAYGGRRGGIVGGYTLLESLGSKDPVSSKDTPDPVQRMMSKKKSQKDLQRSDTQRAISRKRWSIVKALTQWLLLWFRKRRLHTSANICVMVLRQMGEWSRIRSAMKGFVDNVTLLQRWCKRFLTVKRRRCGLCEKEWERFEDFHLSHFFRNKAQAIIQEQKELAATEAMGGHGKRQYKGIQSGKAKRDKQAFLNLLEAGVEGGEISIDFRAYKIPPAERRAIINRWYMVTLRNHVRSEQTIALTIKEMLAAERELERFVSTFGCRTVVQVAPTIEEEVDMVDDKARKVRKGQLSDDDMWQLRIGAKLKHEWYRVTEEFVIRCIAVAAQAMAQMAPFQDHPANRVDWGPAGQQSWATMDDGCDVLVRKWVPEGKTVGIVHICHGIGEHSARYAGLALRLVAEGFIVHASDNRAHGQTALRAVEKGAKGHRLGHMDAQNGKDVVQRIVQDHVFLCQRAVEDHSLPLVILGHSLGSVIATLVASSLTKTAPAAVILSAAPARLPSAVKLAFGPLLQFLGLLRGEAGISPLISTLTMDKWNKEFAPNATESDWLNRDPLEVQKYEDDPLCGFKCSVGFWKAVFRAVQAAGNKETLMRFPRCPVLSIQGGQDPCTMNDLGGNSALQLANEFRAAGREIHKRISYGDGRHEILLETCREEVMQDMVEFLRQHVLSAENSELTWQLQWKTEATFALPVRNGLTTRPVAVPYDGEADKRVFATKVVRAAARPCDLGRLGTKSLQVRDDDSSCQVDITSPGRLKCNGAMNSDSSETSSTETSDDSLDEEAIPARRFAVDIVALTQEWGHADSDLSEEGMSPACQGRNTRYRNMALALEAAERRLSTRSRSQLFLWPVCFESPRVQALSSFVIFLTTNTRTMVNAAVVDHYLNRSGIEPFDESTWKLDSLAKDAWYFIFLAMDISFMLFQIACVRRDRRMAQLCQRLWQEGAYIRLIAFQFYAIILLGIFSGWQLVRGYRQLSNKGYRDSFLLELGDPSMADSGAFRMPFYSSHLTFFYEMPFMLRICHFLSRDTLSSFDLIVCIAAGGSFALVLFALLTLDYGVSSTLVSQYQTAQRCPFSVVHALLRGTEMITRTLVVTSTMLVTSCQFFGHWLFLAALSDWVIGLLLLSWASSGFSKRALFLSIPLFGSNIALFVDLPSLAGRARTLTICLDVLRSLEMGPAIFLYLLEHSAIQSGQLSGNTGFHIRVLGCLVAMILGWCVHMLLRCFLAAGGLRPVAKDTAPGKLETACSFDDAVFGSSLDEAYFYQDGAVNLAGWLFSKGIGDQFASLLEICWERQPLRLSRLEALAKLGEGGFGRVYKVCDTRRGMEYALKLQGRSRVARAAVREANALHEVKHPYVVELIQVFCTSSFYCILLELCDVDLNRYILDSQNAFGVAEGLPERDSGMFLGCIYLALQHLHDREIVFCDLKPENILIRTVRKPAELKVAKLADFGLAKHIDKLAQSSASLCGRFSGTPAFLPPEGPFTSESPVDVPQSPSAVLHQFVTRDWYALGCVLFLMLFGEVGGRKVRYAVRAILLPPPCDVIDAVISDAVIAGSHNQSALQLNKSLLAPLPERGGGEDVRRSAFLVQTLPVLEKMAADFSSARRASKARRLDEESITSKPKGHVEPNRRNSVNDTVAGKPPTSSQDIEDVLKQLTPRLRQISEAQNLEYRLGKSKEDKEEKFDAEG</sequence>
<dbReference type="PANTHER" id="PTHR43671:SF98">
    <property type="entry name" value="SERINE_THREONINE-PROTEIN KINASE NEK11"/>
    <property type="match status" value="1"/>
</dbReference>
<feature type="compositionally biased region" description="Basic and acidic residues" evidence="11">
    <location>
        <begin position="256"/>
        <end position="279"/>
    </location>
</feature>
<evidence type="ECO:0000256" key="12">
    <source>
        <dbReference type="SAM" id="Phobius"/>
    </source>
</evidence>
<evidence type="ECO:0000256" key="2">
    <source>
        <dbReference type="ARBA" id="ARBA00012513"/>
    </source>
</evidence>
<dbReference type="EC" id="2.7.11.1" evidence="2"/>
<dbReference type="Pfam" id="PF00069">
    <property type="entry name" value="Pkinase"/>
    <property type="match status" value="1"/>
</dbReference>
<feature type="transmembrane region" description="Helical" evidence="12">
    <location>
        <begin position="1342"/>
        <end position="1360"/>
    </location>
</feature>
<keyword evidence="12" id="KW-0472">Membrane</keyword>